<reference evidence="5 6" key="1">
    <citation type="submission" date="2020-01" db="EMBL/GenBank/DDBJ databases">
        <title>Insect and environment-associated Actinomycetes.</title>
        <authorList>
            <person name="Currrie C."/>
            <person name="Chevrette M."/>
            <person name="Carlson C."/>
            <person name="Stubbendieck R."/>
            <person name="Wendt-Pienkowski E."/>
        </authorList>
    </citation>
    <scope>NUCLEOTIDE SEQUENCE [LARGE SCALE GENOMIC DNA]</scope>
    <source>
        <strain evidence="5 6">SID7754</strain>
    </source>
</reference>
<protein>
    <submittedName>
        <fullName evidence="5">GvpL/GvpF family gas vesicle protein</fullName>
    </submittedName>
</protein>
<dbReference type="EMBL" id="JAAGMR010000159">
    <property type="protein sequence ID" value="NEB92686.1"/>
    <property type="molecule type" value="Genomic_DNA"/>
</dbReference>
<evidence type="ECO:0000256" key="4">
    <source>
        <dbReference type="SAM" id="MobiDB-lite"/>
    </source>
</evidence>
<dbReference type="InterPro" id="IPR009430">
    <property type="entry name" value="GvpL/GvpF"/>
</dbReference>
<comment type="similarity">
    <text evidence="3">Belongs to the gas vesicle GvpF/GvpL family.</text>
</comment>
<dbReference type="RefSeq" id="WP_164188447.1">
    <property type="nucleotide sequence ID" value="NZ_JAAGMR010000159.1"/>
</dbReference>
<dbReference type="Proteomes" id="UP000470520">
    <property type="component" value="Unassembled WGS sequence"/>
</dbReference>
<dbReference type="Pfam" id="PF06386">
    <property type="entry name" value="GvpL_GvpF"/>
    <property type="match status" value="1"/>
</dbReference>
<accession>A0A7K3QS25</accession>
<feature type="region of interest" description="Disordered" evidence="4">
    <location>
        <begin position="143"/>
        <end position="162"/>
    </location>
</feature>
<evidence type="ECO:0000256" key="3">
    <source>
        <dbReference type="ARBA" id="ARBA00035643"/>
    </source>
</evidence>
<dbReference type="GO" id="GO:0031411">
    <property type="term" value="C:gas vesicle"/>
    <property type="evidence" value="ECO:0007669"/>
    <property type="project" value="UniProtKB-SubCell"/>
</dbReference>
<dbReference type="AlphaFoldDB" id="A0A7K3QS25"/>
<evidence type="ECO:0000313" key="6">
    <source>
        <dbReference type="Proteomes" id="UP000470520"/>
    </source>
</evidence>
<keyword evidence="1" id="KW-0304">Gas vesicle</keyword>
<dbReference type="PANTHER" id="PTHR36852:SF1">
    <property type="entry name" value="PROTEIN GVPL 2"/>
    <property type="match status" value="1"/>
</dbReference>
<evidence type="ECO:0000256" key="2">
    <source>
        <dbReference type="ARBA" id="ARBA00035108"/>
    </source>
</evidence>
<proteinExistence type="inferred from homology"/>
<evidence type="ECO:0000256" key="1">
    <source>
        <dbReference type="ARBA" id="ARBA00022987"/>
    </source>
</evidence>
<evidence type="ECO:0000313" key="5">
    <source>
        <dbReference type="EMBL" id="NEB92686.1"/>
    </source>
</evidence>
<comment type="subcellular location">
    <subcellularLocation>
        <location evidence="2">Gas vesicle</location>
    </subcellularLocation>
</comment>
<sequence length="275" mass="30019">MTMGTDTRPSAASLVYVYAVTRDDAALTGRAPLPAGLGTAPRLLSAGSVAALVCDVPEEDFGTEALTRQLEDLDRLEALARAHHDTIESAAAHATVLPLRMTTVYRDETRVREVLTERADTFTRALDRLQGHVELGVKVFAEPEGVQDGPHSEAPDLPEASPGRAYLQRRRDQRRRNRHALGTAGAVAERTARLAAESARARVSHRVQQGALATSRGENIANDAYLVPATDVHRFRHAVRELSAPEQGVRVEVTGPWAPYSFTDWAQSPQDDHVR</sequence>
<dbReference type="GO" id="GO:0031412">
    <property type="term" value="P:gas vesicle organization"/>
    <property type="evidence" value="ECO:0007669"/>
    <property type="project" value="InterPro"/>
</dbReference>
<gene>
    <name evidence="5" type="ORF">G3I21_13400</name>
</gene>
<comment type="caution">
    <text evidence="5">The sequence shown here is derived from an EMBL/GenBank/DDBJ whole genome shotgun (WGS) entry which is preliminary data.</text>
</comment>
<organism evidence="5 6">
    <name type="scientific">Streptomyces bauhiniae</name>
    <dbReference type="NCBI Taxonomy" id="2340725"/>
    <lineage>
        <taxon>Bacteria</taxon>
        <taxon>Bacillati</taxon>
        <taxon>Actinomycetota</taxon>
        <taxon>Actinomycetes</taxon>
        <taxon>Kitasatosporales</taxon>
        <taxon>Streptomycetaceae</taxon>
        <taxon>Streptomyces</taxon>
    </lineage>
</organism>
<dbReference type="PANTHER" id="PTHR36852">
    <property type="entry name" value="PROTEIN GVPL 2"/>
    <property type="match status" value="1"/>
</dbReference>
<name>A0A7K3QS25_9ACTN</name>